<feature type="domain" description="HTH deoR-type" evidence="3">
    <location>
        <begin position="4"/>
        <end position="70"/>
    </location>
</feature>
<keyword evidence="2" id="KW-0804">Transcription</keyword>
<dbReference type="InterPro" id="IPR036388">
    <property type="entry name" value="WH-like_DNA-bd_sf"/>
</dbReference>
<accession>A0ABU4C483</accession>
<organism evidence="4 5">
    <name type="scientific">Rhodococcus globerulus</name>
    <dbReference type="NCBI Taxonomy" id="33008"/>
    <lineage>
        <taxon>Bacteria</taxon>
        <taxon>Bacillati</taxon>
        <taxon>Actinomycetota</taxon>
        <taxon>Actinomycetes</taxon>
        <taxon>Mycobacteriales</taxon>
        <taxon>Nocardiaceae</taxon>
        <taxon>Rhodococcus</taxon>
    </lineage>
</organism>
<evidence type="ECO:0000313" key="4">
    <source>
        <dbReference type="EMBL" id="MDV6271310.1"/>
    </source>
</evidence>
<dbReference type="SUPFAM" id="SSF46785">
    <property type="entry name" value="Winged helix' DNA-binding domain"/>
    <property type="match status" value="1"/>
</dbReference>
<dbReference type="EMBL" id="JAWLKB010000038">
    <property type="protein sequence ID" value="MDV6271310.1"/>
    <property type="molecule type" value="Genomic_DNA"/>
</dbReference>
<dbReference type="InterPro" id="IPR026881">
    <property type="entry name" value="WYL_dom"/>
</dbReference>
<evidence type="ECO:0000256" key="2">
    <source>
        <dbReference type="ARBA" id="ARBA00023163"/>
    </source>
</evidence>
<dbReference type="InterPro" id="IPR057727">
    <property type="entry name" value="WCX_dom"/>
</dbReference>
<dbReference type="InterPro" id="IPR013196">
    <property type="entry name" value="HTH_11"/>
</dbReference>
<evidence type="ECO:0000256" key="1">
    <source>
        <dbReference type="ARBA" id="ARBA00023015"/>
    </source>
</evidence>
<evidence type="ECO:0000259" key="3">
    <source>
        <dbReference type="PROSITE" id="PS51000"/>
    </source>
</evidence>
<dbReference type="Gene3D" id="1.10.10.10">
    <property type="entry name" value="Winged helix-like DNA-binding domain superfamily/Winged helix DNA-binding domain"/>
    <property type="match status" value="1"/>
</dbReference>
<name>A0ABU4C483_RHOGO</name>
<reference evidence="4 5" key="1">
    <citation type="submission" date="2023-10" db="EMBL/GenBank/DDBJ databases">
        <title>Development of a sustainable strategy for remediation of hydrocarbon-contaminated territories based on the waste exchange concept.</title>
        <authorList>
            <person name="Krivoruchko A."/>
        </authorList>
    </citation>
    <scope>NUCLEOTIDE SEQUENCE [LARGE SCALE GENOMIC DNA]</scope>
    <source>
        <strain evidence="4 5">IEGM 1203</strain>
    </source>
</reference>
<protein>
    <submittedName>
        <fullName evidence="4">WYL domain-containing protein</fullName>
    </submittedName>
</protein>
<dbReference type="PIRSF" id="PIRSF016838">
    <property type="entry name" value="PafC"/>
    <property type="match status" value="1"/>
</dbReference>
<dbReference type="RefSeq" id="WP_317545754.1">
    <property type="nucleotide sequence ID" value="NZ_JAWLKB010000038.1"/>
</dbReference>
<dbReference type="InterPro" id="IPR001034">
    <property type="entry name" value="DeoR_HTH"/>
</dbReference>
<dbReference type="InterPro" id="IPR051534">
    <property type="entry name" value="CBASS_pafABC_assoc_protein"/>
</dbReference>
<dbReference type="PANTHER" id="PTHR34580:SF3">
    <property type="entry name" value="PROTEIN PAFB"/>
    <property type="match status" value="1"/>
</dbReference>
<dbReference type="PROSITE" id="PS52050">
    <property type="entry name" value="WYL"/>
    <property type="match status" value="1"/>
</dbReference>
<dbReference type="Pfam" id="PF25583">
    <property type="entry name" value="WCX"/>
    <property type="match status" value="1"/>
</dbReference>
<keyword evidence="5" id="KW-1185">Reference proteome</keyword>
<evidence type="ECO:0000313" key="5">
    <source>
        <dbReference type="Proteomes" id="UP001185927"/>
    </source>
</evidence>
<gene>
    <name evidence="4" type="ORF">R3Q16_32355</name>
</gene>
<dbReference type="PANTHER" id="PTHR34580">
    <property type="match status" value="1"/>
</dbReference>
<keyword evidence="1" id="KW-0805">Transcription regulation</keyword>
<dbReference type="Pfam" id="PF08279">
    <property type="entry name" value="HTH_11"/>
    <property type="match status" value="1"/>
</dbReference>
<dbReference type="InterPro" id="IPR036390">
    <property type="entry name" value="WH_DNA-bd_sf"/>
</dbReference>
<dbReference type="Proteomes" id="UP001185927">
    <property type="component" value="Unassembled WGS sequence"/>
</dbReference>
<sequence length="325" mass="35698">MISSSARLLDLLALLSSGVQWTSTELANRMNVDARTIRRDVGRLRDLGYVVESDPGPWGGYRLGTGGPQVPPLVLDDEEALAVVVSLREAAGTGVLGGDQAVLSALFKLRRVLPVRVAEQLRFMDTVIVHSSESVEQQIDPDVLLRLATACRRFERLVLSYRNHDGVHSVREVDAYCLVRQNRRWYLVAKDVTKGAWRTFRADRVLDTRTTGNRTEPLDAPDAEAFVAEGISSVVYPIYATVRLPLPVERAQEVVPPTIGTHTSEGSDSTIVAIGGNDTDMLVTYLLGLGVALEVLSPRDVRESLLQRMRDLIAVNTRQDEAGTA</sequence>
<comment type="caution">
    <text evidence="4">The sequence shown here is derived from an EMBL/GenBank/DDBJ whole genome shotgun (WGS) entry which is preliminary data.</text>
</comment>
<dbReference type="PROSITE" id="PS51000">
    <property type="entry name" value="HTH_DEOR_2"/>
    <property type="match status" value="1"/>
</dbReference>
<dbReference type="InterPro" id="IPR028349">
    <property type="entry name" value="PafC-like"/>
</dbReference>
<dbReference type="Pfam" id="PF13280">
    <property type="entry name" value="WYL"/>
    <property type="match status" value="1"/>
</dbReference>
<proteinExistence type="predicted"/>